<dbReference type="GO" id="GO:0016705">
    <property type="term" value="F:oxidoreductase activity, acting on paired donors, with incorporation or reduction of molecular oxygen"/>
    <property type="evidence" value="ECO:0007669"/>
    <property type="project" value="InterPro"/>
</dbReference>
<name>A0A8S0VWS8_CYCAE</name>
<dbReference type="InterPro" id="IPR002401">
    <property type="entry name" value="Cyt_P450_E_grp-I"/>
</dbReference>
<dbReference type="Pfam" id="PF00067">
    <property type="entry name" value="p450"/>
    <property type="match status" value="1"/>
</dbReference>
<keyword evidence="10 13" id="KW-0408">Iron</keyword>
<comment type="subcellular location">
    <subcellularLocation>
        <location evidence="2">Membrane</location>
    </subcellularLocation>
</comment>
<comment type="pathway">
    <text evidence="3">Secondary metabolite biosynthesis; terpenoid biosynthesis.</text>
</comment>
<evidence type="ECO:0000313" key="14">
    <source>
        <dbReference type="EMBL" id="CAA7265474.1"/>
    </source>
</evidence>
<keyword evidence="8" id="KW-1133">Transmembrane helix</keyword>
<accession>A0A8S0VWS8</accession>
<keyword evidence="7 13" id="KW-0479">Metal-binding</keyword>
<dbReference type="GO" id="GO:0016020">
    <property type="term" value="C:membrane"/>
    <property type="evidence" value="ECO:0007669"/>
    <property type="project" value="UniProtKB-SubCell"/>
</dbReference>
<dbReference type="OrthoDB" id="1470350at2759"/>
<keyword evidence="9" id="KW-0560">Oxidoreductase</keyword>
<keyword evidence="6" id="KW-0812">Transmembrane</keyword>
<evidence type="ECO:0000256" key="13">
    <source>
        <dbReference type="PIRSR" id="PIRSR602401-1"/>
    </source>
</evidence>
<evidence type="ECO:0000256" key="11">
    <source>
        <dbReference type="ARBA" id="ARBA00023033"/>
    </source>
</evidence>
<dbReference type="PRINTS" id="PR00463">
    <property type="entry name" value="EP450I"/>
</dbReference>
<evidence type="ECO:0000256" key="12">
    <source>
        <dbReference type="ARBA" id="ARBA00023136"/>
    </source>
</evidence>
<dbReference type="GO" id="GO:0020037">
    <property type="term" value="F:heme binding"/>
    <property type="evidence" value="ECO:0007669"/>
    <property type="project" value="InterPro"/>
</dbReference>
<proteinExistence type="inferred from homology"/>
<evidence type="ECO:0000256" key="2">
    <source>
        <dbReference type="ARBA" id="ARBA00004370"/>
    </source>
</evidence>
<keyword evidence="11" id="KW-0503">Monooxygenase</keyword>
<evidence type="ECO:0000256" key="6">
    <source>
        <dbReference type="ARBA" id="ARBA00022692"/>
    </source>
</evidence>
<comment type="cofactor">
    <cofactor evidence="1 13">
        <name>heme</name>
        <dbReference type="ChEBI" id="CHEBI:30413"/>
    </cofactor>
</comment>
<evidence type="ECO:0000256" key="4">
    <source>
        <dbReference type="ARBA" id="ARBA00010617"/>
    </source>
</evidence>
<organism evidence="14 15">
    <name type="scientific">Cyclocybe aegerita</name>
    <name type="common">Black poplar mushroom</name>
    <name type="synonym">Agrocybe aegerita</name>
    <dbReference type="NCBI Taxonomy" id="1973307"/>
    <lineage>
        <taxon>Eukaryota</taxon>
        <taxon>Fungi</taxon>
        <taxon>Dikarya</taxon>
        <taxon>Basidiomycota</taxon>
        <taxon>Agaricomycotina</taxon>
        <taxon>Agaricomycetes</taxon>
        <taxon>Agaricomycetidae</taxon>
        <taxon>Agaricales</taxon>
        <taxon>Agaricineae</taxon>
        <taxon>Bolbitiaceae</taxon>
        <taxon>Cyclocybe</taxon>
    </lineage>
</organism>
<dbReference type="PANTHER" id="PTHR24305">
    <property type="entry name" value="CYTOCHROME P450"/>
    <property type="match status" value="1"/>
</dbReference>
<dbReference type="Proteomes" id="UP000467700">
    <property type="component" value="Unassembled WGS sequence"/>
</dbReference>
<dbReference type="InterPro" id="IPR036396">
    <property type="entry name" value="Cyt_P450_sf"/>
</dbReference>
<dbReference type="GO" id="GO:0004497">
    <property type="term" value="F:monooxygenase activity"/>
    <property type="evidence" value="ECO:0007669"/>
    <property type="project" value="UniProtKB-KW"/>
</dbReference>
<evidence type="ECO:0000256" key="8">
    <source>
        <dbReference type="ARBA" id="ARBA00022989"/>
    </source>
</evidence>
<dbReference type="GO" id="GO:0005506">
    <property type="term" value="F:iron ion binding"/>
    <property type="evidence" value="ECO:0007669"/>
    <property type="project" value="InterPro"/>
</dbReference>
<dbReference type="Gene3D" id="1.10.630.10">
    <property type="entry name" value="Cytochrome P450"/>
    <property type="match status" value="1"/>
</dbReference>
<keyword evidence="12" id="KW-0472">Membrane</keyword>
<protein>
    <recommendedName>
        <fullName evidence="16">Cytochrome P450</fullName>
    </recommendedName>
</protein>
<comment type="caution">
    <text evidence="14">The sequence shown here is derived from an EMBL/GenBank/DDBJ whole genome shotgun (WGS) entry which is preliminary data.</text>
</comment>
<dbReference type="EMBL" id="CACVBS010000049">
    <property type="protein sequence ID" value="CAA7265474.1"/>
    <property type="molecule type" value="Genomic_DNA"/>
</dbReference>
<evidence type="ECO:0000256" key="3">
    <source>
        <dbReference type="ARBA" id="ARBA00004721"/>
    </source>
</evidence>
<dbReference type="InterPro" id="IPR001128">
    <property type="entry name" value="Cyt_P450"/>
</dbReference>
<dbReference type="AlphaFoldDB" id="A0A8S0VWS8"/>
<evidence type="ECO:0000256" key="1">
    <source>
        <dbReference type="ARBA" id="ARBA00001971"/>
    </source>
</evidence>
<evidence type="ECO:0000256" key="9">
    <source>
        <dbReference type="ARBA" id="ARBA00023002"/>
    </source>
</evidence>
<feature type="binding site" description="axial binding residue" evidence="13">
    <location>
        <position position="476"/>
    </location>
    <ligand>
        <name>heme</name>
        <dbReference type="ChEBI" id="CHEBI:30413"/>
    </ligand>
    <ligandPart>
        <name>Fe</name>
        <dbReference type="ChEBI" id="CHEBI:18248"/>
    </ligandPart>
</feature>
<evidence type="ECO:0000256" key="5">
    <source>
        <dbReference type="ARBA" id="ARBA00022617"/>
    </source>
</evidence>
<dbReference type="PANTHER" id="PTHR24305:SF166">
    <property type="entry name" value="CYTOCHROME P450 12A4, MITOCHONDRIAL-RELATED"/>
    <property type="match status" value="1"/>
</dbReference>
<evidence type="ECO:0000256" key="7">
    <source>
        <dbReference type="ARBA" id="ARBA00022723"/>
    </source>
</evidence>
<keyword evidence="5 13" id="KW-0349">Heme</keyword>
<dbReference type="InterPro" id="IPR050121">
    <property type="entry name" value="Cytochrome_P450_monoxygenase"/>
</dbReference>
<evidence type="ECO:0000256" key="10">
    <source>
        <dbReference type="ARBA" id="ARBA00023004"/>
    </source>
</evidence>
<gene>
    <name evidence="14" type="ORF">AAE3_LOCUS7817</name>
</gene>
<reference evidence="14 15" key="1">
    <citation type="submission" date="2020-01" db="EMBL/GenBank/DDBJ databases">
        <authorList>
            <person name="Gupta K D."/>
        </authorList>
    </citation>
    <scope>NUCLEOTIDE SEQUENCE [LARGE SCALE GENOMIC DNA]</scope>
</reference>
<dbReference type="CDD" id="cd11069">
    <property type="entry name" value="CYP_FUM15-like"/>
    <property type="match status" value="1"/>
</dbReference>
<keyword evidence="15" id="KW-1185">Reference proteome</keyword>
<evidence type="ECO:0008006" key="16">
    <source>
        <dbReference type="Google" id="ProtNLM"/>
    </source>
</evidence>
<comment type="similarity">
    <text evidence="4">Belongs to the cytochrome P450 family.</text>
</comment>
<dbReference type="SUPFAM" id="SSF48264">
    <property type="entry name" value="Cytochrome P450"/>
    <property type="match status" value="1"/>
</dbReference>
<dbReference type="PRINTS" id="PR00385">
    <property type="entry name" value="P450"/>
</dbReference>
<sequence>MFSPSVSVAAFFTSAWIVWRFYRLFSQRSALANIPGPPGKSLWNGVLPQVFNVDAWDFHKEIAEKYGGVIKLTAGLFGRTQLYVFDPKAMYHIIVKDQSSYEVETSFLEYSKLMFGNGLLGAVGEQHKRQRKMLNPIFSIGHMRQMVPTFYSVAHQLREALLKKVESGPQEIELVSLMTGTALELIGQSGLGFTFNSFTSNPHPYSLAAKQIVPVSFNLLLSRMYFLPTLIKFGLRRFFVDLAPWKNLHLLRDIADVLHKTSVEIIESKKKALAEGNGAIGQERDVISILLRANMSAEEGDSLSEDELLGQVTTLTFAAMDTTSSAMSRTLWLLAKNQDVQDRLRAEIREARQQGDVSYDDLVDLPYLDAVCRETLRLYPPFPYVGRTTMQDAVLPLSNPVKGLDGREISEILVPRHTEIVVSIIASNMNSEIWGPDSYEWKPERWLTQMPDALSEAHIPGVYSHLMTFLGGGRSCIGFKFSQLEMKVVISLLVSTFKFSLSNKEVVWHMNEMITPTTVGSETPTPEMPLLVELAA</sequence>
<evidence type="ECO:0000313" key="15">
    <source>
        <dbReference type="Proteomes" id="UP000467700"/>
    </source>
</evidence>